<dbReference type="Gene3D" id="2.40.50.100">
    <property type="match status" value="1"/>
</dbReference>
<evidence type="ECO:0000256" key="1">
    <source>
        <dbReference type="SAM" id="Coils"/>
    </source>
</evidence>
<dbReference type="eggNOG" id="COG1566">
    <property type="taxonomic scope" value="Bacteria"/>
</dbReference>
<accession>A0A058ZJ41</accession>
<protein>
    <submittedName>
        <fullName evidence="3">RND family efflux transporter MFP subunit</fullName>
    </submittedName>
</protein>
<dbReference type="Proteomes" id="UP000024836">
    <property type="component" value="Unassembled WGS sequence"/>
</dbReference>
<dbReference type="PATRIC" id="fig|1461693.3.peg.3091"/>
<dbReference type="GO" id="GO:1990281">
    <property type="term" value="C:efflux pump complex"/>
    <property type="evidence" value="ECO:0007669"/>
    <property type="project" value="TreeGrafter"/>
</dbReference>
<dbReference type="OrthoDB" id="7626141at2"/>
<dbReference type="EMBL" id="AQQY01000015">
    <property type="protein sequence ID" value="KCV80806.1"/>
    <property type="molecule type" value="Genomic_DNA"/>
</dbReference>
<dbReference type="GO" id="GO:0015562">
    <property type="term" value="F:efflux transmembrane transporter activity"/>
    <property type="evidence" value="ECO:0007669"/>
    <property type="project" value="TreeGrafter"/>
</dbReference>
<reference evidence="3 4" key="1">
    <citation type="submission" date="2013-04" db="EMBL/GenBank/DDBJ databases">
        <title>Shimia sp. 22II-S11-Z10 Genome Sequencing.</title>
        <authorList>
            <person name="Lai Q."/>
            <person name="Li G."/>
            <person name="Shao Z."/>
        </authorList>
    </citation>
    <scope>NUCLEOTIDE SEQUENCE [LARGE SCALE GENOMIC DNA]</scope>
    <source>
        <strain evidence="4">22II-S11-Z10</strain>
    </source>
</reference>
<gene>
    <name evidence="3" type="ORF">ATO10_15325</name>
</gene>
<evidence type="ECO:0000313" key="3">
    <source>
        <dbReference type="EMBL" id="KCV80806.1"/>
    </source>
</evidence>
<proteinExistence type="predicted"/>
<organism evidence="3 4">
    <name type="scientific">Actibacterium atlanticum</name>
    <dbReference type="NCBI Taxonomy" id="1461693"/>
    <lineage>
        <taxon>Bacteria</taxon>
        <taxon>Pseudomonadati</taxon>
        <taxon>Pseudomonadota</taxon>
        <taxon>Alphaproteobacteria</taxon>
        <taxon>Rhodobacterales</taxon>
        <taxon>Roseobacteraceae</taxon>
        <taxon>Actibacterium</taxon>
    </lineage>
</organism>
<dbReference type="Gene3D" id="2.40.420.20">
    <property type="match status" value="1"/>
</dbReference>
<feature type="domain" description="Multidrug resistance protein MdtA-like barrel-sandwich hybrid" evidence="2">
    <location>
        <begin position="76"/>
        <end position="259"/>
    </location>
</feature>
<evidence type="ECO:0000259" key="2">
    <source>
        <dbReference type="Pfam" id="PF25917"/>
    </source>
</evidence>
<dbReference type="Pfam" id="PF25917">
    <property type="entry name" value="BSH_RND"/>
    <property type="match status" value="1"/>
</dbReference>
<keyword evidence="1" id="KW-0175">Coiled coil</keyword>
<dbReference type="Gene3D" id="2.40.30.170">
    <property type="match status" value="1"/>
</dbReference>
<dbReference type="AlphaFoldDB" id="A0A058ZJ41"/>
<dbReference type="RefSeq" id="WP_035253286.1">
    <property type="nucleotide sequence ID" value="NZ_AQQY01000015.1"/>
</dbReference>
<dbReference type="SUPFAM" id="SSF111369">
    <property type="entry name" value="HlyD-like secretion proteins"/>
    <property type="match status" value="1"/>
</dbReference>
<feature type="coiled-coil region" evidence="1">
    <location>
        <begin position="119"/>
        <end position="153"/>
    </location>
</feature>
<dbReference type="InterPro" id="IPR058625">
    <property type="entry name" value="MdtA-like_BSH"/>
</dbReference>
<sequence>MRFLRRSLIGVFMLAATLGLLAFAANTVFSALSDRLAEENRPRQVRERVFAVMVEPVVARDVTPVMTAFGELRSTRTLDIRAKASGTVVALHPAFEEGGRVQAGDLLVRVDQADALSTLEVASANMTEAESEVRDAKVALALAEDDLVAAQEQVLLREKALARQLRVLESGFGSDAQVETAELAAATARQSVLAKRQTRANTQSRVAQADINLSRQKIALQEAERALADTQIYAAFDGTLSGVSLVQGGLVAANEQLAQLIAGDTLEVSFRLSTAQYARLLENGSLINSDLQVRLSADGFDLTAPGVITRESAIVGEGQSGRLIFARLQGTAGFRPGDFVTVLVEEPALNDVSILPAAALGADGSVLVVNAEDRLERVVVDLLRRQGNDVIIRASGLIGKEVVAARTPLLGEGLKVRILRPAAQGEAATKPDMIELSEERRTQLIAFVEGNNRMPEDVKERLLSQLAQQAVPASTVERLESRMGG</sequence>
<dbReference type="Gene3D" id="1.10.287.470">
    <property type="entry name" value="Helix hairpin bin"/>
    <property type="match status" value="1"/>
</dbReference>
<evidence type="ECO:0000313" key="4">
    <source>
        <dbReference type="Proteomes" id="UP000024836"/>
    </source>
</evidence>
<dbReference type="STRING" id="1461693.ATO10_15325"/>
<name>A0A058ZJ41_9RHOB</name>
<keyword evidence="4" id="KW-1185">Reference proteome</keyword>
<comment type="caution">
    <text evidence="3">The sequence shown here is derived from an EMBL/GenBank/DDBJ whole genome shotgun (WGS) entry which is preliminary data.</text>
</comment>
<dbReference type="PANTHER" id="PTHR30469">
    <property type="entry name" value="MULTIDRUG RESISTANCE PROTEIN MDTA"/>
    <property type="match status" value="1"/>
</dbReference>